<reference evidence="1 2" key="1">
    <citation type="submission" date="2021-06" db="EMBL/GenBank/DDBJ databases">
        <title>Caerostris extrusa draft genome.</title>
        <authorList>
            <person name="Kono N."/>
            <person name="Arakawa K."/>
        </authorList>
    </citation>
    <scope>NUCLEOTIDE SEQUENCE [LARGE SCALE GENOMIC DNA]</scope>
</reference>
<evidence type="ECO:0000313" key="2">
    <source>
        <dbReference type="Proteomes" id="UP001054945"/>
    </source>
</evidence>
<accession>A0AAV4Y8L0</accession>
<name>A0AAV4Y8L0_CAEEX</name>
<keyword evidence="2" id="KW-1185">Reference proteome</keyword>
<sequence>MAALRGLRNFGVTMKNSIPLCKSGSFPVLVFEFGKIFRHFSAKELNEYPMRSTIPKTVEEGKRGQSLQHMSQLMLGFLLELELPAVGNCFGVISRGNFYVVGVLFELWNCVLRAHGFYFFPVFDVVIC</sequence>
<organism evidence="1 2">
    <name type="scientific">Caerostris extrusa</name>
    <name type="common">Bark spider</name>
    <name type="synonym">Caerostris bankana</name>
    <dbReference type="NCBI Taxonomy" id="172846"/>
    <lineage>
        <taxon>Eukaryota</taxon>
        <taxon>Metazoa</taxon>
        <taxon>Ecdysozoa</taxon>
        <taxon>Arthropoda</taxon>
        <taxon>Chelicerata</taxon>
        <taxon>Arachnida</taxon>
        <taxon>Araneae</taxon>
        <taxon>Araneomorphae</taxon>
        <taxon>Entelegynae</taxon>
        <taxon>Araneoidea</taxon>
        <taxon>Araneidae</taxon>
        <taxon>Caerostris</taxon>
    </lineage>
</organism>
<comment type="caution">
    <text evidence="1">The sequence shown here is derived from an EMBL/GenBank/DDBJ whole genome shotgun (WGS) entry which is preliminary data.</text>
</comment>
<proteinExistence type="predicted"/>
<dbReference type="AlphaFoldDB" id="A0AAV4Y8L0"/>
<protein>
    <submittedName>
        <fullName evidence="1">Uncharacterized protein</fullName>
    </submittedName>
</protein>
<dbReference type="EMBL" id="BPLR01001654">
    <property type="protein sequence ID" value="GIZ03811.1"/>
    <property type="molecule type" value="Genomic_DNA"/>
</dbReference>
<dbReference type="Proteomes" id="UP001054945">
    <property type="component" value="Unassembled WGS sequence"/>
</dbReference>
<gene>
    <name evidence="1" type="ORF">CEXT_782211</name>
</gene>
<evidence type="ECO:0000313" key="1">
    <source>
        <dbReference type="EMBL" id="GIZ03811.1"/>
    </source>
</evidence>